<evidence type="ECO:0000256" key="16">
    <source>
        <dbReference type="PROSITE-ProRule" id="PRU00560"/>
    </source>
</evidence>
<evidence type="ECO:0000256" key="2">
    <source>
        <dbReference type="ARBA" id="ARBA00022723"/>
    </source>
</evidence>
<protein>
    <recommendedName>
        <fullName evidence="14">DNA 3'-5' helicase</fullName>
        <ecNumber evidence="14">5.6.2.4</ecNumber>
    </recommendedName>
</protein>
<evidence type="ECO:0000256" key="7">
    <source>
        <dbReference type="ARBA" id="ARBA00022839"/>
    </source>
</evidence>
<organism evidence="20 21">
    <name type="scientific">Trichlorobacter ammonificans</name>
    <dbReference type="NCBI Taxonomy" id="2916410"/>
    <lineage>
        <taxon>Bacteria</taxon>
        <taxon>Pseudomonadati</taxon>
        <taxon>Thermodesulfobacteriota</taxon>
        <taxon>Desulfuromonadia</taxon>
        <taxon>Geobacterales</taxon>
        <taxon>Geobacteraceae</taxon>
        <taxon>Trichlorobacter</taxon>
    </lineage>
</organism>
<dbReference type="InterPro" id="IPR004586">
    <property type="entry name" value="RecB"/>
</dbReference>
<comment type="catalytic activity">
    <reaction evidence="13">
        <text>Couples ATP hydrolysis with the unwinding of duplex DNA by translocating in the 3'-5' direction.</text>
        <dbReference type="EC" id="5.6.2.4"/>
    </reaction>
</comment>
<keyword evidence="10" id="KW-0238">DNA-binding</keyword>
<reference evidence="20 21" key="1">
    <citation type="submission" date="2022-03" db="EMBL/GenBank/DDBJ databases">
        <authorList>
            <person name="Koch H."/>
        </authorList>
    </citation>
    <scope>NUCLEOTIDE SEQUENCE [LARGE SCALE GENOMIC DNA]</scope>
    <source>
        <strain evidence="20 21">G1</strain>
    </source>
</reference>
<evidence type="ECO:0000259" key="18">
    <source>
        <dbReference type="PROSITE" id="PS51198"/>
    </source>
</evidence>
<evidence type="ECO:0000256" key="3">
    <source>
        <dbReference type="ARBA" id="ARBA00022741"/>
    </source>
</evidence>
<keyword evidence="7" id="KW-0269">Exonuclease</keyword>
<dbReference type="Gene3D" id="1.10.486.10">
    <property type="entry name" value="PCRA, domain 4"/>
    <property type="match status" value="1"/>
</dbReference>
<feature type="domain" description="UvrD-like helicase ATP-binding" evidence="18">
    <location>
        <begin position="1"/>
        <end position="440"/>
    </location>
</feature>
<evidence type="ECO:0000256" key="13">
    <source>
        <dbReference type="ARBA" id="ARBA00034617"/>
    </source>
</evidence>
<accession>A0ABM9D707</accession>
<evidence type="ECO:0000256" key="1">
    <source>
        <dbReference type="ARBA" id="ARBA00022722"/>
    </source>
</evidence>
<dbReference type="EMBL" id="OW150024">
    <property type="protein sequence ID" value="CAH2030503.1"/>
    <property type="molecule type" value="Genomic_DNA"/>
</dbReference>
<dbReference type="RefSeq" id="WP_305731438.1">
    <property type="nucleotide sequence ID" value="NZ_OW150024.1"/>
</dbReference>
<dbReference type="InterPro" id="IPR011335">
    <property type="entry name" value="Restrct_endonuc-II-like"/>
</dbReference>
<dbReference type="EC" id="5.6.2.4" evidence="14"/>
<evidence type="ECO:0000313" key="21">
    <source>
        <dbReference type="Proteomes" id="UP001295463"/>
    </source>
</evidence>
<feature type="compositionally biased region" description="Basic and acidic residues" evidence="17">
    <location>
        <begin position="900"/>
        <end position="916"/>
    </location>
</feature>
<evidence type="ECO:0000256" key="8">
    <source>
        <dbReference type="ARBA" id="ARBA00022840"/>
    </source>
</evidence>
<dbReference type="PANTHER" id="PTHR11070:SF23">
    <property type="entry name" value="RECBCD ENZYME SUBUNIT RECB"/>
    <property type="match status" value="1"/>
</dbReference>
<evidence type="ECO:0000256" key="6">
    <source>
        <dbReference type="ARBA" id="ARBA00022806"/>
    </source>
</evidence>
<sequence>MTELDHLTVELAGTTLIEAGAGTGKTYAIVCLYLRLLLERRLPPEQILVVTYTEAATQELRGRIRRRLREALTVLAGEPTDDPFLHGLCGTHPEPAVARGLLESALASFDSAAIFTIHGFCRRALQDHAFESGSRYEVELITDQSRLLREIVEDFWRTHFFAPQEGLTAFALRNGLTPGSLGTFVTELLRTPAGRVEPLYDAAEILQMEENCRGLFRQVREAWADMRDELVTLLENHRGLSRSEKFYRADRLPVLVAGMDTFTAGDAPCELFTGFDRFCSSTIAAQRLKKHEPPAHPFFERCEQLHRAVGERLLALQGELYTFCRDELRRRKEERNVRYFDDLLSHLREALRGPEGEALAAVLRTSYPAALIDEFQDTDPFQYDIFSQIYSTATLPLFLIGDPKQAIYSFRGADIFAYLRAAGETAPSRRFTLTVNRRSTPGLLRGLNTLFGSRPAPFVHTAIVHHPARPADDWPCDELQAPGDPAPLQVWHLADEERPLSIDAATGRAVTATAGEIARLLGEARRGLAKIGDRPLSPGDIAVIVRSHRQGQLIQQALQSLAIPSVMRSDATVFASHEAVELCILLRALTSPADETLLRTALATDLLGRSATDIAALLVDEPAWEELLLRFREYHQLWLDKGFMVMGRWLLEREQVRGRLLAHPDGERRLTNLLHCLELLHDTAYRQGLGPEAVTVWFAERVAAGDCGEEYLLRLETDESLVRIVTIHVSKGLEYPVVFCPFAWNGGSDVGPVLTLHDRFEMVKDFGSPAYARRLPEARRELLSENLRLLYVALTRARCRCYLVAADAGTGDRRHLSPLDWLLTTADGEHTATLAHRLRELAATSGGAISVSPLPEAPLPAPLRNDHQMRQQPVPRVMAAPLRNDWRVASFTALAAGDGRRYELPDRDETGDRPESSADAPGKRSILTFPRGARAGIFLHELLEQLDFAAPSPDGIRQQVARGLEKHGFESEWLPAVAAMLQNLLTLPLSAPEGSFTLGERPPGSWLSELEFFFPLQLINSGQLAACLRAHGGQHQQVDGPALASLLRFKPVRGMLRGFVDLVLRQGERYYLLDWKSNHLGYRIEDYAPPALQREMERNLYPLQYLLYTVALHRYLGLRLPGYDYDRHFGGVIYLFLRGLSPRHGESYGVFRDRPSRHLIEELTRLLIALEKETNDVAA</sequence>
<dbReference type="InterPro" id="IPR000212">
    <property type="entry name" value="DNA_helicase_UvrD/REP"/>
</dbReference>
<keyword evidence="11" id="KW-0234">DNA repair</keyword>
<evidence type="ECO:0000313" key="20">
    <source>
        <dbReference type="EMBL" id="CAH2030503.1"/>
    </source>
</evidence>
<dbReference type="InterPro" id="IPR011604">
    <property type="entry name" value="PDDEXK-like_dom_sf"/>
</dbReference>
<keyword evidence="9" id="KW-0460">Magnesium</keyword>
<keyword evidence="5 16" id="KW-0378">Hydrolase</keyword>
<keyword evidence="21" id="KW-1185">Reference proteome</keyword>
<evidence type="ECO:0000256" key="14">
    <source>
        <dbReference type="ARBA" id="ARBA00034808"/>
    </source>
</evidence>
<dbReference type="SUPFAM" id="SSF52980">
    <property type="entry name" value="Restriction endonuclease-like"/>
    <property type="match status" value="1"/>
</dbReference>
<keyword evidence="2" id="KW-0479">Metal-binding</keyword>
<evidence type="ECO:0000256" key="15">
    <source>
        <dbReference type="ARBA" id="ARBA00048988"/>
    </source>
</evidence>
<dbReference type="InterPro" id="IPR027417">
    <property type="entry name" value="P-loop_NTPase"/>
</dbReference>
<keyword evidence="8 16" id="KW-0067">ATP-binding</keyword>
<keyword evidence="4" id="KW-0227">DNA damage</keyword>
<feature type="binding site" evidence="16">
    <location>
        <begin position="19"/>
        <end position="26"/>
    </location>
    <ligand>
        <name>ATP</name>
        <dbReference type="ChEBI" id="CHEBI:30616"/>
    </ligand>
</feature>
<dbReference type="Gene3D" id="3.40.50.300">
    <property type="entry name" value="P-loop containing nucleotide triphosphate hydrolases"/>
    <property type="match status" value="2"/>
</dbReference>
<keyword evidence="6 16" id="KW-0347">Helicase</keyword>
<dbReference type="NCBIfam" id="TIGR00609">
    <property type="entry name" value="recB"/>
    <property type="match status" value="1"/>
</dbReference>
<dbReference type="SUPFAM" id="SSF52540">
    <property type="entry name" value="P-loop containing nucleoside triphosphate hydrolases"/>
    <property type="match status" value="1"/>
</dbReference>
<dbReference type="Pfam" id="PF13361">
    <property type="entry name" value="UvrD_C"/>
    <property type="match status" value="1"/>
</dbReference>
<evidence type="ECO:0000256" key="11">
    <source>
        <dbReference type="ARBA" id="ARBA00023204"/>
    </source>
</evidence>
<feature type="domain" description="UvrD-like helicase C-terminal" evidence="19">
    <location>
        <begin position="468"/>
        <end position="732"/>
    </location>
</feature>
<evidence type="ECO:0000259" key="19">
    <source>
        <dbReference type="PROSITE" id="PS51217"/>
    </source>
</evidence>
<comment type="catalytic activity">
    <reaction evidence="15">
        <text>ATP + H2O = ADP + phosphate + H(+)</text>
        <dbReference type="Rhea" id="RHEA:13065"/>
        <dbReference type="ChEBI" id="CHEBI:15377"/>
        <dbReference type="ChEBI" id="CHEBI:15378"/>
        <dbReference type="ChEBI" id="CHEBI:30616"/>
        <dbReference type="ChEBI" id="CHEBI:43474"/>
        <dbReference type="ChEBI" id="CHEBI:456216"/>
        <dbReference type="EC" id="5.6.2.4"/>
    </reaction>
</comment>
<dbReference type="Proteomes" id="UP001295463">
    <property type="component" value="Chromosome"/>
</dbReference>
<name>A0ABM9D707_9BACT</name>
<evidence type="ECO:0000256" key="5">
    <source>
        <dbReference type="ARBA" id="ARBA00022801"/>
    </source>
</evidence>
<keyword evidence="1" id="KW-0540">Nuclease</keyword>
<dbReference type="HAMAP" id="MF_01485">
    <property type="entry name" value="RecB"/>
    <property type="match status" value="1"/>
</dbReference>
<evidence type="ECO:0000256" key="9">
    <source>
        <dbReference type="ARBA" id="ARBA00022842"/>
    </source>
</evidence>
<dbReference type="InterPro" id="IPR014017">
    <property type="entry name" value="DNA_helicase_UvrD-like_C"/>
</dbReference>
<dbReference type="Gene3D" id="3.90.320.10">
    <property type="match status" value="1"/>
</dbReference>
<gene>
    <name evidence="20" type="primary">recB</name>
    <name evidence="20" type="ORF">GEAMG1_0691</name>
</gene>
<dbReference type="PROSITE" id="PS51198">
    <property type="entry name" value="UVRD_HELICASE_ATP_BIND"/>
    <property type="match status" value="1"/>
</dbReference>
<dbReference type="GO" id="GO:0008854">
    <property type="term" value="F:exodeoxyribonuclease V activity"/>
    <property type="evidence" value="ECO:0007669"/>
    <property type="project" value="UniProtKB-EC"/>
</dbReference>
<dbReference type="PANTHER" id="PTHR11070">
    <property type="entry name" value="UVRD / RECB / PCRA DNA HELICASE FAMILY MEMBER"/>
    <property type="match status" value="1"/>
</dbReference>
<dbReference type="Pfam" id="PF00580">
    <property type="entry name" value="UvrD-helicase"/>
    <property type="match status" value="1"/>
</dbReference>
<evidence type="ECO:0000256" key="10">
    <source>
        <dbReference type="ARBA" id="ARBA00023125"/>
    </source>
</evidence>
<keyword evidence="12" id="KW-0413">Isomerase</keyword>
<evidence type="ECO:0000256" key="17">
    <source>
        <dbReference type="SAM" id="MobiDB-lite"/>
    </source>
</evidence>
<dbReference type="InterPro" id="IPR014016">
    <property type="entry name" value="UvrD-like_ATP-bd"/>
</dbReference>
<dbReference type="Gene3D" id="1.10.3170.10">
    <property type="entry name" value="Recbcd, chain B, domain 2"/>
    <property type="match status" value="1"/>
</dbReference>
<dbReference type="PROSITE" id="PS51217">
    <property type="entry name" value="UVRD_HELICASE_CTER"/>
    <property type="match status" value="1"/>
</dbReference>
<dbReference type="CDD" id="cd22352">
    <property type="entry name" value="RecB_C-like"/>
    <property type="match status" value="1"/>
</dbReference>
<feature type="region of interest" description="Disordered" evidence="17">
    <location>
        <begin position="900"/>
        <end position="925"/>
    </location>
</feature>
<keyword evidence="3 16" id="KW-0547">Nucleotide-binding</keyword>
<proteinExistence type="inferred from homology"/>
<evidence type="ECO:0000256" key="4">
    <source>
        <dbReference type="ARBA" id="ARBA00022763"/>
    </source>
</evidence>
<evidence type="ECO:0000256" key="12">
    <source>
        <dbReference type="ARBA" id="ARBA00023235"/>
    </source>
</evidence>